<dbReference type="NCBIfam" id="TIGR03276">
    <property type="entry name" value="Phn-HD"/>
    <property type="match status" value="1"/>
</dbReference>
<dbReference type="Pfam" id="PF01966">
    <property type="entry name" value="HD"/>
    <property type="match status" value="1"/>
</dbReference>
<feature type="domain" description="HD/PDEase" evidence="2">
    <location>
        <begin position="105"/>
        <end position="231"/>
    </location>
</feature>
<dbReference type="SUPFAM" id="SSF109604">
    <property type="entry name" value="HD-domain/PDEase-like"/>
    <property type="match status" value="1"/>
</dbReference>
<dbReference type="Gene3D" id="1.10.3210.10">
    <property type="entry name" value="Hypothetical protein af1432"/>
    <property type="match status" value="1"/>
</dbReference>
<dbReference type="EMBL" id="AP013059">
    <property type="protein sequence ID" value="BAN24773.1"/>
    <property type="molecule type" value="Genomic_DNA"/>
</dbReference>
<dbReference type="SMART" id="SM00471">
    <property type="entry name" value="HDc"/>
    <property type="match status" value="1"/>
</dbReference>
<name>R4WJV5_9BURK</name>
<dbReference type="InterPro" id="IPR017670">
    <property type="entry name" value="Phosphonate_degrad-assoc"/>
</dbReference>
<evidence type="ECO:0000313" key="3">
    <source>
        <dbReference type="EMBL" id="BAN24773.1"/>
    </source>
</evidence>
<feature type="compositionally biased region" description="Basic and acidic residues" evidence="1">
    <location>
        <begin position="1"/>
        <end position="13"/>
    </location>
</feature>
<dbReference type="InterPro" id="IPR052567">
    <property type="entry name" value="OP_Dioxygenase"/>
</dbReference>
<keyword evidence="4" id="KW-1185">Reference proteome</keyword>
<reference evidence="3 4" key="1">
    <citation type="journal article" date="2013" name="Genome Announc.">
        <title>Complete Genome Sequence of Burkholderia sp. Strain RPE64, Bacterial Symbiont of the Bean Bug Riptortus pedestris.</title>
        <authorList>
            <person name="Shibata T.F."/>
            <person name="Maeda T."/>
            <person name="Nikoh N."/>
            <person name="Yamaguchi K."/>
            <person name="Oshima K."/>
            <person name="Hattori M."/>
            <person name="Nishiyama T."/>
            <person name="Hasebe M."/>
            <person name="Fukatsu T."/>
            <person name="Kikuchi Y."/>
            <person name="Shigenobu S."/>
        </authorList>
    </citation>
    <scope>NUCLEOTIDE SEQUENCE [LARGE SCALE GENOMIC DNA]</scope>
</reference>
<evidence type="ECO:0000259" key="2">
    <source>
        <dbReference type="SMART" id="SM00471"/>
    </source>
</evidence>
<organism evidence="3 4">
    <name type="scientific">Caballeronia insecticola</name>
    <dbReference type="NCBI Taxonomy" id="758793"/>
    <lineage>
        <taxon>Bacteria</taxon>
        <taxon>Pseudomonadati</taxon>
        <taxon>Pseudomonadota</taxon>
        <taxon>Betaproteobacteria</taxon>
        <taxon>Burkholderiales</taxon>
        <taxon>Burkholderiaceae</taxon>
        <taxon>Caballeronia</taxon>
    </lineage>
</organism>
<proteinExistence type="predicted"/>
<dbReference type="InterPro" id="IPR006674">
    <property type="entry name" value="HD_domain"/>
</dbReference>
<reference evidence="3 4" key="2">
    <citation type="journal article" date="2018" name="Int. J. Syst. Evol. Microbiol.">
        <title>Burkholderia insecticola sp. nov., a gut symbiotic bacterium of the bean bug Riptortus pedestris.</title>
        <authorList>
            <person name="Takeshita K."/>
            <person name="Tamaki H."/>
            <person name="Ohbayashi T."/>
            <person name="Meng X.-Y."/>
            <person name="Sone T."/>
            <person name="Mitani Y."/>
            <person name="Peeters C."/>
            <person name="Kikuchi Y."/>
            <person name="Vandamme P."/>
        </authorList>
    </citation>
    <scope>NUCLEOTIDE SEQUENCE [LARGE SCALE GENOMIC DNA]</scope>
    <source>
        <strain evidence="3">RPE64</strain>
    </source>
</reference>
<dbReference type="PANTHER" id="PTHR40202:SF1">
    <property type="entry name" value="HD DOMAIN-CONTAINING PROTEIN"/>
    <property type="match status" value="1"/>
</dbReference>
<dbReference type="AlphaFoldDB" id="R4WJV5"/>
<feature type="region of interest" description="Disordered" evidence="1">
    <location>
        <begin position="1"/>
        <end position="20"/>
    </location>
</feature>
<dbReference type="PANTHER" id="PTHR40202">
    <property type="match status" value="1"/>
</dbReference>
<dbReference type="HOGENOM" id="CLU_091985_0_0_4"/>
<dbReference type="KEGG" id="buo:BRPE64_BCDS01120"/>
<protein>
    <submittedName>
        <fullName evidence="3">Phosphonate degradation operons associated HDIG domain protein</fullName>
    </submittedName>
</protein>
<dbReference type="PATRIC" id="fig|758793.3.peg.3021"/>
<dbReference type="STRING" id="758793.BRPE64_BCDS01120"/>
<accession>R4WJV5</accession>
<dbReference type="InterPro" id="IPR003607">
    <property type="entry name" value="HD/PDEase_dom"/>
</dbReference>
<dbReference type="Proteomes" id="UP000013966">
    <property type="component" value="Chromosome 2"/>
</dbReference>
<evidence type="ECO:0000256" key="1">
    <source>
        <dbReference type="SAM" id="MobiDB-lite"/>
    </source>
</evidence>
<evidence type="ECO:0000313" key="4">
    <source>
        <dbReference type="Proteomes" id="UP000013966"/>
    </source>
</evidence>
<gene>
    <name evidence="3" type="ORF">BRPE64_BCDS01120</name>
</gene>
<dbReference type="CDD" id="cd00077">
    <property type="entry name" value="HDc"/>
    <property type="match status" value="1"/>
</dbReference>
<sequence>MQQHEDNPRERGRVQRPVPLREMPRNAAHFTARAQIESGKFGTPAEGERHRVVLALRHRRVIKARDNPGISLPAYALQGFVTMALSLDDIQHLFDRYGSIAYSGEPVTQLQHALQSATLAQQAGASRELIVAALLHDLGHLLNQQGETPSERGIDDLHQYFALPFLRPLFSDAVLEPIRLHVDAKRCLCAIDASYHARLSADSVRSLQLQGGVFDADEAHAFLAKPYAKDALALRRWDDEAKDAQRVTPALPYFMEMAASVARV</sequence>